<gene>
    <name evidence="2" type="ORF">KFK09_011236</name>
</gene>
<sequence>MFISWIKACTSNIYFSLCINGALEGFFISSFGLRQCCPLSPYLFNIVMDNLSSCIENATRNSTFNAFTMGNCALSHLMFADDLLIFGRVTVSNALTLNTIFERFGCVFGLQSTLRRAQFYFLKTLL</sequence>
<keyword evidence="3" id="KW-1185">Reference proteome</keyword>
<dbReference type="AlphaFoldDB" id="A0A8T3BHQ9"/>
<evidence type="ECO:0000313" key="3">
    <source>
        <dbReference type="Proteomes" id="UP000829196"/>
    </source>
</evidence>
<organism evidence="2 3">
    <name type="scientific">Dendrobium nobile</name>
    <name type="common">Orchid</name>
    <dbReference type="NCBI Taxonomy" id="94219"/>
    <lineage>
        <taxon>Eukaryota</taxon>
        <taxon>Viridiplantae</taxon>
        <taxon>Streptophyta</taxon>
        <taxon>Embryophyta</taxon>
        <taxon>Tracheophyta</taxon>
        <taxon>Spermatophyta</taxon>
        <taxon>Magnoliopsida</taxon>
        <taxon>Liliopsida</taxon>
        <taxon>Asparagales</taxon>
        <taxon>Orchidaceae</taxon>
        <taxon>Epidendroideae</taxon>
        <taxon>Malaxideae</taxon>
        <taxon>Dendrobiinae</taxon>
        <taxon>Dendrobium</taxon>
    </lineage>
</organism>
<reference evidence="2" key="1">
    <citation type="journal article" date="2022" name="Front. Genet.">
        <title>Chromosome-Scale Assembly of the Dendrobium nobile Genome Provides Insights Into the Molecular Mechanism of the Biosynthesis of the Medicinal Active Ingredient of Dendrobium.</title>
        <authorList>
            <person name="Xu Q."/>
            <person name="Niu S.-C."/>
            <person name="Li K.-L."/>
            <person name="Zheng P.-J."/>
            <person name="Zhang X.-J."/>
            <person name="Jia Y."/>
            <person name="Liu Y."/>
            <person name="Niu Y.-X."/>
            <person name="Yu L.-H."/>
            <person name="Chen D.-F."/>
            <person name="Zhang G.-Q."/>
        </authorList>
    </citation>
    <scope>NUCLEOTIDE SEQUENCE</scope>
    <source>
        <tissue evidence="2">Leaf</tissue>
    </source>
</reference>
<comment type="caution">
    <text evidence="2">The sequence shown here is derived from an EMBL/GenBank/DDBJ whole genome shotgun (WGS) entry which is preliminary data.</text>
</comment>
<accession>A0A8T3BHQ9</accession>
<dbReference type="InterPro" id="IPR000477">
    <property type="entry name" value="RT_dom"/>
</dbReference>
<name>A0A8T3BHQ9_DENNO</name>
<proteinExistence type="predicted"/>
<evidence type="ECO:0000259" key="1">
    <source>
        <dbReference type="PROSITE" id="PS50878"/>
    </source>
</evidence>
<evidence type="ECO:0000313" key="2">
    <source>
        <dbReference type="EMBL" id="KAI0510628.1"/>
    </source>
</evidence>
<dbReference type="Pfam" id="PF00078">
    <property type="entry name" value="RVT_1"/>
    <property type="match status" value="1"/>
</dbReference>
<dbReference type="EMBL" id="JAGYWB010000009">
    <property type="protein sequence ID" value="KAI0510628.1"/>
    <property type="molecule type" value="Genomic_DNA"/>
</dbReference>
<protein>
    <recommendedName>
        <fullName evidence="1">Reverse transcriptase domain-containing protein</fullName>
    </recommendedName>
</protein>
<dbReference type="PROSITE" id="PS50878">
    <property type="entry name" value="RT_POL"/>
    <property type="match status" value="1"/>
</dbReference>
<dbReference type="Proteomes" id="UP000829196">
    <property type="component" value="Unassembled WGS sequence"/>
</dbReference>
<dbReference type="OrthoDB" id="694708at2759"/>
<feature type="domain" description="Reverse transcriptase" evidence="1">
    <location>
        <begin position="1"/>
        <end position="126"/>
    </location>
</feature>